<feature type="region of interest" description="Disordered" evidence="2">
    <location>
        <begin position="372"/>
        <end position="431"/>
    </location>
</feature>
<evidence type="ECO:0000256" key="1">
    <source>
        <dbReference type="SAM" id="Coils"/>
    </source>
</evidence>
<feature type="non-terminal residue" evidence="3">
    <location>
        <position position="431"/>
    </location>
</feature>
<sequence length="431" mass="49191">MMGKTVGYAQEYERQKQLSQVHGRMGVGGGSSIPNLLTDRSAYMTYLETQLDRVNASCMAVQAFADRIQQIEDHTIRVESRLQSLSQEMQIGFADGARLNDRTESENRTLNDRTEALENRCKNVESQIKQVLIDIPDIETQVYQIVKAKMASLTSTPDGIENKINTIVEKRIEQLMQSQTASERTCRSALAIERDEVRAMCQSTETRITSALQQHSAEVVARMNAVRHEIMGNVREQIKAEQVRDHRDLQFQKLSKLQEQITSLRPGIVSHLSSLNEKVSSMERAERDREDLVSAIDARSRNAEQICTRLARDALNKIELHRREAMDKIGDLSEIVRQNLPLEKDIRHELLEREKAMATLISNTERQVQRLADAVDQQKRQADGQQGPVEARRRDREPNQGNSDHVHESRRIASRSKIPQRDDDDDDDSSD</sequence>
<dbReference type="EMBL" id="HACM01001257">
    <property type="protein sequence ID" value="CRZ01699.1"/>
    <property type="molecule type" value="Transcribed_RNA"/>
</dbReference>
<reference evidence="3" key="1">
    <citation type="submission" date="2015-04" db="EMBL/GenBank/DDBJ databases">
        <title>The genome sequence of the plant pathogenic Rhizarian Plasmodiophora brassicae reveals insights in its biotrophic life cycle and the origin of chitin synthesis.</title>
        <authorList>
            <person name="Schwelm A."/>
            <person name="Fogelqvist J."/>
            <person name="Knaust A."/>
            <person name="Julke S."/>
            <person name="Lilja T."/>
            <person name="Dhandapani V."/>
            <person name="Bonilla-Rosso G."/>
            <person name="Karlsson M."/>
            <person name="Shevchenko A."/>
            <person name="Choi S.R."/>
            <person name="Kim H.G."/>
            <person name="Park J.Y."/>
            <person name="Lim Y.P."/>
            <person name="Ludwig-Muller J."/>
            <person name="Dixelius C."/>
        </authorList>
    </citation>
    <scope>NUCLEOTIDE SEQUENCE</scope>
    <source>
        <tissue evidence="3">Potato root galls</tissue>
    </source>
</reference>
<dbReference type="AlphaFoldDB" id="A0A0H5R1L0"/>
<name>A0A0H5R1L0_9EUKA</name>
<feature type="compositionally biased region" description="Acidic residues" evidence="2">
    <location>
        <begin position="422"/>
        <end position="431"/>
    </location>
</feature>
<proteinExistence type="predicted"/>
<feature type="coiled-coil region" evidence="1">
    <location>
        <begin position="68"/>
        <end position="134"/>
    </location>
</feature>
<accession>A0A0H5R1L0</accession>
<protein>
    <submittedName>
        <fullName evidence="3">Uncharacterized protein</fullName>
    </submittedName>
</protein>
<organism evidence="3">
    <name type="scientific">Spongospora subterranea</name>
    <dbReference type="NCBI Taxonomy" id="70186"/>
    <lineage>
        <taxon>Eukaryota</taxon>
        <taxon>Sar</taxon>
        <taxon>Rhizaria</taxon>
        <taxon>Endomyxa</taxon>
        <taxon>Phytomyxea</taxon>
        <taxon>Plasmodiophorida</taxon>
        <taxon>Plasmodiophoridae</taxon>
        <taxon>Spongospora</taxon>
    </lineage>
</organism>
<evidence type="ECO:0000256" key="2">
    <source>
        <dbReference type="SAM" id="MobiDB-lite"/>
    </source>
</evidence>
<feature type="compositionally biased region" description="Basic and acidic residues" evidence="2">
    <location>
        <begin position="390"/>
        <end position="411"/>
    </location>
</feature>
<keyword evidence="1" id="KW-0175">Coiled coil</keyword>
<evidence type="ECO:0000313" key="3">
    <source>
        <dbReference type="EMBL" id="CRZ01699.1"/>
    </source>
</evidence>